<gene>
    <name evidence="2" type="ORF">BAE44_0016570</name>
</gene>
<feature type="non-terminal residue" evidence="2">
    <location>
        <position position="1"/>
    </location>
</feature>
<organism evidence="2 3">
    <name type="scientific">Dichanthelium oligosanthes</name>
    <dbReference type="NCBI Taxonomy" id="888268"/>
    <lineage>
        <taxon>Eukaryota</taxon>
        <taxon>Viridiplantae</taxon>
        <taxon>Streptophyta</taxon>
        <taxon>Embryophyta</taxon>
        <taxon>Tracheophyta</taxon>
        <taxon>Spermatophyta</taxon>
        <taxon>Magnoliopsida</taxon>
        <taxon>Liliopsida</taxon>
        <taxon>Poales</taxon>
        <taxon>Poaceae</taxon>
        <taxon>PACMAD clade</taxon>
        <taxon>Panicoideae</taxon>
        <taxon>Panicodae</taxon>
        <taxon>Paniceae</taxon>
        <taxon>Dichantheliinae</taxon>
        <taxon>Dichanthelium</taxon>
    </lineage>
</organism>
<feature type="compositionally biased region" description="Basic and acidic residues" evidence="1">
    <location>
        <begin position="23"/>
        <end position="36"/>
    </location>
</feature>
<dbReference type="AlphaFoldDB" id="A0A1E5VBG6"/>
<reference evidence="2 3" key="1">
    <citation type="submission" date="2016-09" db="EMBL/GenBank/DDBJ databases">
        <title>The draft genome of Dichanthelium oligosanthes: A C3 panicoid grass species.</title>
        <authorList>
            <person name="Studer A.J."/>
            <person name="Schnable J.C."/>
            <person name="Brutnell T.P."/>
        </authorList>
    </citation>
    <scope>NUCLEOTIDE SEQUENCE [LARGE SCALE GENOMIC DNA]</scope>
    <source>
        <strain evidence="3">cv. Kellogg 1175</strain>
        <tissue evidence="2">Leaf</tissue>
    </source>
</reference>
<comment type="caution">
    <text evidence="2">The sequence shown here is derived from an EMBL/GenBank/DDBJ whole genome shotgun (WGS) entry which is preliminary data.</text>
</comment>
<proteinExistence type="predicted"/>
<sequence>LREPERVEQALAEELLPLVAHPFDPRRRGRGHEADLLARTWPRPAPGSASNRAARACLLRSTPSRAPRRSAPRPDKPVGSAACAPESLVVRTTSANNPCMESESTVAAQIPKPCGVIGDRRPEPVVEERFKGWVPW</sequence>
<evidence type="ECO:0000313" key="3">
    <source>
        <dbReference type="Proteomes" id="UP000095767"/>
    </source>
</evidence>
<name>A0A1E5VBG6_9POAL</name>
<dbReference type="EMBL" id="LWDX02045423">
    <property type="protein sequence ID" value="OEL22407.1"/>
    <property type="molecule type" value="Genomic_DNA"/>
</dbReference>
<keyword evidence="3" id="KW-1185">Reference proteome</keyword>
<protein>
    <submittedName>
        <fullName evidence="2">Uncharacterized protein</fullName>
    </submittedName>
</protein>
<evidence type="ECO:0000313" key="2">
    <source>
        <dbReference type="EMBL" id="OEL22407.1"/>
    </source>
</evidence>
<accession>A0A1E5VBG6</accession>
<evidence type="ECO:0000256" key="1">
    <source>
        <dbReference type="SAM" id="MobiDB-lite"/>
    </source>
</evidence>
<feature type="region of interest" description="Disordered" evidence="1">
    <location>
        <begin position="22"/>
        <end position="81"/>
    </location>
</feature>
<dbReference type="Proteomes" id="UP000095767">
    <property type="component" value="Unassembled WGS sequence"/>
</dbReference>